<dbReference type="PANTHER" id="PTHR11785:SF512">
    <property type="entry name" value="SOBREMESA, ISOFORM B"/>
    <property type="match status" value="1"/>
</dbReference>
<evidence type="ECO:0000256" key="2">
    <source>
        <dbReference type="ARBA" id="ARBA00022692"/>
    </source>
</evidence>
<keyword evidence="3 5" id="KW-1133">Transmembrane helix</keyword>
<protein>
    <submittedName>
        <fullName evidence="6">APC family permease</fullName>
    </submittedName>
</protein>
<feature type="transmembrane region" description="Helical" evidence="5">
    <location>
        <begin position="314"/>
        <end position="337"/>
    </location>
</feature>
<feature type="transmembrane region" description="Helical" evidence="5">
    <location>
        <begin position="110"/>
        <end position="132"/>
    </location>
</feature>
<dbReference type="InterPro" id="IPR002293">
    <property type="entry name" value="AA/rel_permease1"/>
</dbReference>
<comment type="subcellular location">
    <subcellularLocation>
        <location evidence="1">Membrane</location>
        <topology evidence="1">Multi-pass membrane protein</topology>
    </subcellularLocation>
</comment>
<evidence type="ECO:0000313" key="6">
    <source>
        <dbReference type="EMBL" id="PAF55311.1"/>
    </source>
</evidence>
<keyword evidence="2 5" id="KW-0812">Transmembrane</keyword>
<dbReference type="PANTHER" id="PTHR11785">
    <property type="entry name" value="AMINO ACID TRANSPORTER"/>
    <property type="match status" value="1"/>
</dbReference>
<feature type="transmembrane region" description="Helical" evidence="5">
    <location>
        <begin position="458"/>
        <end position="486"/>
    </location>
</feature>
<gene>
    <name evidence="6" type="ORF">CJF60_01310</name>
</gene>
<reference evidence="6" key="1">
    <citation type="submission" date="2017-08" db="EMBL/GenBank/DDBJ databases">
        <authorList>
            <person name="Alvarez-Ponce D."/>
            <person name="Weitzman C.L."/>
            <person name="Tillett R.L."/>
            <person name="Sandmeier F.C."/>
            <person name="Tracy C.R."/>
        </authorList>
    </citation>
    <scope>NUCLEOTIDE SEQUENCE [LARGE SCALE GENOMIC DNA]</scope>
    <source>
        <strain evidence="6">PS6</strain>
    </source>
</reference>
<feature type="transmembrane region" description="Helical" evidence="5">
    <location>
        <begin position="55"/>
        <end position="78"/>
    </location>
</feature>
<evidence type="ECO:0000256" key="4">
    <source>
        <dbReference type="ARBA" id="ARBA00023136"/>
    </source>
</evidence>
<dbReference type="RefSeq" id="WP_084231873.1">
    <property type="nucleotide sequence ID" value="NZ_FWXE01000001.1"/>
</dbReference>
<evidence type="ECO:0000313" key="7">
    <source>
        <dbReference type="Proteomes" id="UP000217033"/>
    </source>
</evidence>
<dbReference type="Proteomes" id="UP000217033">
    <property type="component" value="Unassembled WGS sequence"/>
</dbReference>
<comment type="caution">
    <text evidence="6">The sequence shown here is derived from an EMBL/GenBank/DDBJ whole genome shotgun (WGS) entry which is preliminary data.</text>
</comment>
<evidence type="ECO:0000256" key="3">
    <source>
        <dbReference type="ARBA" id="ARBA00022989"/>
    </source>
</evidence>
<proteinExistence type="predicted"/>
<feature type="transmembrane region" description="Helical" evidence="5">
    <location>
        <begin position="270"/>
        <end position="294"/>
    </location>
</feature>
<feature type="transmembrane region" description="Helical" evidence="5">
    <location>
        <begin position="370"/>
        <end position="396"/>
    </location>
</feature>
<dbReference type="PRINTS" id="PR00173">
    <property type="entry name" value="EDTRNSPORT"/>
</dbReference>
<feature type="transmembrane region" description="Helical" evidence="5">
    <location>
        <begin position="23"/>
        <end position="43"/>
    </location>
</feature>
<evidence type="ECO:0000256" key="5">
    <source>
        <dbReference type="SAM" id="Phobius"/>
    </source>
</evidence>
<dbReference type="InterPro" id="IPR050598">
    <property type="entry name" value="AminoAcid_Transporter"/>
</dbReference>
<keyword evidence="4 5" id="KW-0472">Membrane</keyword>
<name>A0ABX4H5X9_9BACT</name>
<dbReference type="Pfam" id="PF13520">
    <property type="entry name" value="AA_permease_2"/>
    <property type="match status" value="1"/>
</dbReference>
<feature type="transmembrane region" description="Helical" evidence="5">
    <location>
        <begin position="498"/>
        <end position="518"/>
    </location>
</feature>
<feature type="transmembrane region" description="Helical" evidence="5">
    <location>
        <begin position="152"/>
        <end position="173"/>
    </location>
</feature>
<feature type="transmembrane region" description="Helical" evidence="5">
    <location>
        <begin position="185"/>
        <end position="203"/>
    </location>
</feature>
<dbReference type="Gene3D" id="1.20.1740.10">
    <property type="entry name" value="Amino acid/polyamine transporter I"/>
    <property type="match status" value="1"/>
</dbReference>
<evidence type="ECO:0000256" key="1">
    <source>
        <dbReference type="ARBA" id="ARBA00004141"/>
    </source>
</evidence>
<dbReference type="PIRSF" id="PIRSF006060">
    <property type="entry name" value="AA_transporter"/>
    <property type="match status" value="1"/>
</dbReference>
<feature type="transmembrane region" description="Helical" evidence="5">
    <location>
        <begin position="236"/>
        <end position="258"/>
    </location>
</feature>
<organism evidence="6 7">
    <name type="scientific">Mycoplasmopsis agassizii</name>
    <dbReference type="NCBI Taxonomy" id="33922"/>
    <lineage>
        <taxon>Bacteria</taxon>
        <taxon>Bacillati</taxon>
        <taxon>Mycoplasmatota</taxon>
        <taxon>Mycoplasmoidales</taxon>
        <taxon>Metamycoplasmataceae</taxon>
        <taxon>Mycoplasmopsis</taxon>
    </lineage>
</organism>
<sequence>MNNLFKKIKQKNAVEKDLKKKKISFISTIFIVIGSCIGAGIFFKSQSILNNSSGSLVLAIFSWVLAAFTVIAMSFALIEVASSGVNSNLSIVAWNKAFNSNFIYKTSKNFIVFIYLPLTMFVMPIYFFQSLQDSYQMFSGAETANLTDNWDWLIAIAVTIFLTFYFLIFSGLFAKIGNLQNKIIFMFKFIPLVLAILMGYILLSSGAQSSAQANVNFTNIKDFVAQGNLLSNLPGLGIFVALSAIFFAFDGFYVSAGIQSEVAKPKKTPLAILIGLIVITVIYLLIAISMSIVGDGTVTGFLDVAVSIGWNVETIRIILGITNVLIAIGVLGILNGFSMWFPRVMEDLVKNDEFYFNDYWKKKIKSDKPVVGVILALLLSVPIIIVFSIIGTFAYHSNGLEVYGQNISKLYSFTDLMSSWTSVIVFLFIVFAIYGALKNRKTQHIKVEQFKYFKPFAYVSIILVGLSMLVTVVVAFFDLFLIPAIASENLTNEILTSRIASVIVLILFIVISIAPIYIEKRFKKNTTHVIN</sequence>
<feature type="transmembrane region" description="Helical" evidence="5">
    <location>
        <begin position="416"/>
        <end position="437"/>
    </location>
</feature>
<keyword evidence="7" id="KW-1185">Reference proteome</keyword>
<dbReference type="EMBL" id="NQMN01000001">
    <property type="protein sequence ID" value="PAF55311.1"/>
    <property type="molecule type" value="Genomic_DNA"/>
</dbReference>
<accession>A0ABX4H5X9</accession>